<proteinExistence type="predicted"/>
<comment type="caution">
    <text evidence="1">The sequence shown here is derived from an EMBL/GenBank/DDBJ whole genome shotgun (WGS) entry which is preliminary data.</text>
</comment>
<dbReference type="AlphaFoldDB" id="A0AAJ2PR66"/>
<reference evidence="1" key="1">
    <citation type="journal article" date="2023" name="Microb. Genom.">
        <title>Mesoterricola silvestris gen. nov., sp. nov., Mesoterricola sediminis sp. nov., Geothrix oryzae sp. nov., Geothrix edaphica sp. nov., Geothrix rubra sp. nov., and Geothrix limicola sp. nov., six novel members of Acidobacteriota isolated from soils.</title>
        <authorList>
            <person name="Weisberg A.J."/>
            <person name="Pearce E."/>
            <person name="Kramer C.G."/>
            <person name="Chang J.H."/>
            <person name="Clarke C.R."/>
        </authorList>
    </citation>
    <scope>NUCLEOTIDE SEQUENCE</scope>
    <source>
        <strain evidence="1">ND06-05F</strain>
    </source>
</reference>
<evidence type="ECO:0000313" key="2">
    <source>
        <dbReference type="Proteomes" id="UP001273589"/>
    </source>
</evidence>
<dbReference type="Proteomes" id="UP001273589">
    <property type="component" value="Unassembled WGS sequence"/>
</dbReference>
<organism evidence="1 2">
    <name type="scientific">Streptomyces europaeiscabiei</name>
    <dbReference type="NCBI Taxonomy" id="146819"/>
    <lineage>
        <taxon>Bacteria</taxon>
        <taxon>Bacillati</taxon>
        <taxon>Actinomycetota</taxon>
        <taxon>Actinomycetes</taxon>
        <taxon>Kitasatosporales</taxon>
        <taxon>Streptomycetaceae</taxon>
        <taxon>Streptomyces</taxon>
    </lineage>
</organism>
<evidence type="ECO:0000313" key="1">
    <source>
        <dbReference type="EMBL" id="MDX3131631.1"/>
    </source>
</evidence>
<gene>
    <name evidence="1" type="ORF">PV367_17980</name>
</gene>
<accession>A0AAJ2PR66</accession>
<dbReference type="RefSeq" id="WP_319692836.1">
    <property type="nucleotide sequence ID" value="NZ_JARAWN010000099.1"/>
</dbReference>
<dbReference type="EMBL" id="JARAWN010000099">
    <property type="protein sequence ID" value="MDX3131631.1"/>
    <property type="molecule type" value="Genomic_DNA"/>
</dbReference>
<protein>
    <submittedName>
        <fullName evidence="1">Uncharacterized protein</fullName>
    </submittedName>
</protein>
<sequence length="44" mass="4588">MCRTNSADTLLATSAGLQVDALLVPHATTPDRQLAVLEALLPSL</sequence>
<name>A0AAJ2PR66_9ACTN</name>